<evidence type="ECO:0000313" key="5">
    <source>
        <dbReference type="Proteomes" id="UP000196536"/>
    </source>
</evidence>
<sequence>MAFHDLYRMSSHAVICNEQQQILLLKANYANRDWGLPGGGLDPGETIHQALLRECQEELGCEVIVDYLSGVYYHHNVNSHAFIFRCSLAANAVIQLSDEHDAYHWFNLQELSPVQRIRVEDCLNFNGTVVSRSF</sequence>
<dbReference type="Proteomes" id="UP000196536">
    <property type="component" value="Unassembled WGS sequence"/>
</dbReference>
<dbReference type="OrthoDB" id="9791228at2"/>
<dbReference type="PANTHER" id="PTHR43046:SF2">
    <property type="entry name" value="8-OXO-DGTP DIPHOSPHATASE-RELATED"/>
    <property type="match status" value="1"/>
</dbReference>
<protein>
    <submittedName>
        <fullName evidence="4">NUDIX hydrolase</fullName>
    </submittedName>
</protein>
<evidence type="ECO:0000259" key="3">
    <source>
        <dbReference type="PROSITE" id="PS51462"/>
    </source>
</evidence>
<dbReference type="InterPro" id="IPR015797">
    <property type="entry name" value="NUDIX_hydrolase-like_dom_sf"/>
</dbReference>
<name>A0A1Z9YYB2_9GAMM</name>
<dbReference type="PRINTS" id="PR00502">
    <property type="entry name" value="NUDIXFAMILY"/>
</dbReference>
<organism evidence="4 5">
    <name type="scientific">Acinetobacter populi</name>
    <dbReference type="NCBI Taxonomy" id="1582270"/>
    <lineage>
        <taxon>Bacteria</taxon>
        <taxon>Pseudomonadati</taxon>
        <taxon>Pseudomonadota</taxon>
        <taxon>Gammaproteobacteria</taxon>
        <taxon>Moraxellales</taxon>
        <taxon>Moraxellaceae</taxon>
        <taxon>Acinetobacter</taxon>
    </lineage>
</organism>
<proteinExistence type="predicted"/>
<evidence type="ECO:0000256" key="1">
    <source>
        <dbReference type="ARBA" id="ARBA00001946"/>
    </source>
</evidence>
<dbReference type="GO" id="GO:0016787">
    <property type="term" value="F:hydrolase activity"/>
    <property type="evidence" value="ECO:0007669"/>
    <property type="project" value="UniProtKB-KW"/>
</dbReference>
<dbReference type="Pfam" id="PF00293">
    <property type="entry name" value="NUDIX"/>
    <property type="match status" value="1"/>
</dbReference>
<dbReference type="SUPFAM" id="SSF55811">
    <property type="entry name" value="Nudix"/>
    <property type="match status" value="1"/>
</dbReference>
<evidence type="ECO:0000313" key="4">
    <source>
        <dbReference type="EMBL" id="OUY07211.1"/>
    </source>
</evidence>
<dbReference type="CDD" id="cd02883">
    <property type="entry name" value="NUDIX_Hydrolase"/>
    <property type="match status" value="1"/>
</dbReference>
<dbReference type="PANTHER" id="PTHR43046">
    <property type="entry name" value="GDP-MANNOSE MANNOSYL HYDROLASE"/>
    <property type="match status" value="1"/>
</dbReference>
<evidence type="ECO:0000256" key="2">
    <source>
        <dbReference type="ARBA" id="ARBA00022801"/>
    </source>
</evidence>
<feature type="domain" description="Nudix hydrolase" evidence="3">
    <location>
        <begin position="6"/>
        <end position="134"/>
    </location>
</feature>
<dbReference type="Gene3D" id="3.90.79.10">
    <property type="entry name" value="Nucleoside Triphosphate Pyrophosphohydrolase"/>
    <property type="match status" value="1"/>
</dbReference>
<dbReference type="InterPro" id="IPR000086">
    <property type="entry name" value="NUDIX_hydrolase_dom"/>
</dbReference>
<dbReference type="AlphaFoldDB" id="A0A1Z9YYB2"/>
<comment type="caution">
    <text evidence="4">The sequence shown here is derived from an EMBL/GenBank/DDBJ whole genome shotgun (WGS) entry which is preliminary data.</text>
</comment>
<accession>A0A1Z9YYB2</accession>
<dbReference type="EMBL" id="NEXX01000003">
    <property type="protein sequence ID" value="OUY07211.1"/>
    <property type="molecule type" value="Genomic_DNA"/>
</dbReference>
<dbReference type="PROSITE" id="PS51462">
    <property type="entry name" value="NUDIX"/>
    <property type="match status" value="1"/>
</dbReference>
<gene>
    <name evidence="4" type="ORF">CAP51_11065</name>
</gene>
<keyword evidence="2 4" id="KW-0378">Hydrolase</keyword>
<dbReference type="RefSeq" id="WP_087620808.1">
    <property type="nucleotide sequence ID" value="NZ_JAKVJF010000025.1"/>
</dbReference>
<dbReference type="InterPro" id="IPR020476">
    <property type="entry name" value="Nudix_hydrolase"/>
</dbReference>
<keyword evidence="5" id="KW-1185">Reference proteome</keyword>
<reference evidence="4 5" key="1">
    <citation type="submission" date="2017-05" db="EMBL/GenBank/DDBJ databases">
        <title>Acinetobacter populi ANC 5415 (= PBJ7), whole genome shotgun sequencing project.</title>
        <authorList>
            <person name="Nemec A."/>
            <person name="Radolfova-Krizova L."/>
        </authorList>
    </citation>
    <scope>NUCLEOTIDE SEQUENCE [LARGE SCALE GENOMIC DNA]</scope>
    <source>
        <strain evidence="4 5">PBJ7</strain>
    </source>
</reference>
<comment type="cofactor">
    <cofactor evidence="1">
        <name>Mg(2+)</name>
        <dbReference type="ChEBI" id="CHEBI:18420"/>
    </cofactor>
</comment>